<accession>A0A2P2N3H9</accession>
<evidence type="ECO:0000313" key="1">
    <source>
        <dbReference type="EMBL" id="MBX37015.1"/>
    </source>
</evidence>
<name>A0A2P2N3H9_RHIMU</name>
<keyword evidence="1" id="KW-0808">Transferase</keyword>
<keyword evidence="1" id="KW-0012">Acyltransferase</keyword>
<dbReference type="GO" id="GO:0016746">
    <property type="term" value="F:acyltransferase activity"/>
    <property type="evidence" value="ECO:0007669"/>
    <property type="project" value="UniProtKB-KW"/>
</dbReference>
<protein>
    <submittedName>
        <fullName evidence="1">Glycerol-3-phosphate acyltransferase 3-like</fullName>
    </submittedName>
</protein>
<sequence>MTFVFDQAKLKIYENFNTQCSQQLILFHPKIINC</sequence>
<dbReference type="AlphaFoldDB" id="A0A2P2N3H9"/>
<dbReference type="EMBL" id="GGEC01056531">
    <property type="protein sequence ID" value="MBX37015.1"/>
    <property type="molecule type" value="Transcribed_RNA"/>
</dbReference>
<reference evidence="1" key="1">
    <citation type="submission" date="2018-02" db="EMBL/GenBank/DDBJ databases">
        <title>Rhizophora mucronata_Transcriptome.</title>
        <authorList>
            <person name="Meera S.P."/>
            <person name="Sreeshan A."/>
            <person name="Augustine A."/>
        </authorList>
    </citation>
    <scope>NUCLEOTIDE SEQUENCE</scope>
    <source>
        <tissue evidence="1">Leaf</tissue>
    </source>
</reference>
<proteinExistence type="predicted"/>
<organism evidence="1">
    <name type="scientific">Rhizophora mucronata</name>
    <name type="common">Asiatic mangrove</name>
    <dbReference type="NCBI Taxonomy" id="61149"/>
    <lineage>
        <taxon>Eukaryota</taxon>
        <taxon>Viridiplantae</taxon>
        <taxon>Streptophyta</taxon>
        <taxon>Embryophyta</taxon>
        <taxon>Tracheophyta</taxon>
        <taxon>Spermatophyta</taxon>
        <taxon>Magnoliopsida</taxon>
        <taxon>eudicotyledons</taxon>
        <taxon>Gunneridae</taxon>
        <taxon>Pentapetalae</taxon>
        <taxon>rosids</taxon>
        <taxon>fabids</taxon>
        <taxon>Malpighiales</taxon>
        <taxon>Rhizophoraceae</taxon>
        <taxon>Rhizophora</taxon>
    </lineage>
</organism>